<proteinExistence type="predicted"/>
<feature type="transmembrane region" description="Helical" evidence="1">
    <location>
        <begin position="12"/>
        <end position="39"/>
    </location>
</feature>
<keyword evidence="1" id="KW-1133">Transmembrane helix</keyword>
<feature type="transmembrane region" description="Helical" evidence="1">
    <location>
        <begin position="140"/>
        <end position="163"/>
    </location>
</feature>
<name>A0A0G0PQW0_9BACT</name>
<dbReference type="AlphaFoldDB" id="A0A0G0PQW0"/>
<reference evidence="2 3" key="1">
    <citation type="journal article" date="2015" name="Nature">
        <title>rRNA introns, odd ribosomes, and small enigmatic genomes across a large radiation of phyla.</title>
        <authorList>
            <person name="Brown C.T."/>
            <person name="Hug L.A."/>
            <person name="Thomas B.C."/>
            <person name="Sharon I."/>
            <person name="Castelle C.J."/>
            <person name="Singh A."/>
            <person name="Wilkins M.J."/>
            <person name="Williams K.H."/>
            <person name="Banfield J.F."/>
        </authorList>
    </citation>
    <scope>NUCLEOTIDE SEQUENCE [LARGE SCALE GENOMIC DNA]</scope>
</reference>
<comment type="caution">
    <text evidence="2">The sequence shown here is derived from an EMBL/GenBank/DDBJ whole genome shotgun (WGS) entry which is preliminary data.</text>
</comment>
<keyword evidence="1" id="KW-0812">Transmembrane</keyword>
<protein>
    <submittedName>
        <fullName evidence="2">Uncharacterized protein</fullName>
    </submittedName>
</protein>
<evidence type="ECO:0000313" key="3">
    <source>
        <dbReference type="Proteomes" id="UP000034774"/>
    </source>
</evidence>
<feature type="transmembrane region" description="Helical" evidence="1">
    <location>
        <begin position="95"/>
        <end position="120"/>
    </location>
</feature>
<accession>A0A0G0PQW0</accession>
<evidence type="ECO:0000256" key="1">
    <source>
        <dbReference type="SAM" id="Phobius"/>
    </source>
</evidence>
<evidence type="ECO:0000313" key="2">
    <source>
        <dbReference type="EMBL" id="KKQ91741.1"/>
    </source>
</evidence>
<keyword evidence="1" id="KW-0472">Membrane</keyword>
<organism evidence="2 3">
    <name type="scientific">Candidatus Woesebacteria bacterium GW2011_GWB1_39_10</name>
    <dbReference type="NCBI Taxonomy" id="1618572"/>
    <lineage>
        <taxon>Bacteria</taxon>
        <taxon>Candidatus Woeseibacteriota</taxon>
    </lineage>
</organism>
<dbReference type="EMBL" id="LBVU01000004">
    <property type="protein sequence ID" value="KKQ91741.1"/>
    <property type="molecule type" value="Genomic_DNA"/>
</dbReference>
<gene>
    <name evidence="2" type="ORF">UT17_C0004G0089</name>
</gene>
<sequence length="174" mass="18231">MRNEKSWEEIGLGCLGAIALVVILVVVSAFITTLVWGWVVPQVFPTAIANGLLPASLSLVQAFKLSILFGILGLTGASASSSSSKTSYSGCGERVAVAAIAFLIWIPLAAIVIAFSAWLVTLAWGWVVPDVFSGAVAQQLIPATLGFWHAVMLNILFSVLGLSSHRASSSSSKK</sequence>
<feature type="transmembrane region" description="Helical" evidence="1">
    <location>
        <begin position="51"/>
        <end position="74"/>
    </location>
</feature>
<dbReference type="Proteomes" id="UP000034774">
    <property type="component" value="Unassembled WGS sequence"/>
</dbReference>